<feature type="chain" id="PRO_5007467249" description="Secretion system C-terminal sorting domain-containing protein" evidence="2">
    <location>
        <begin position="20"/>
        <end position="514"/>
    </location>
</feature>
<evidence type="ECO:0000259" key="3">
    <source>
        <dbReference type="Pfam" id="PF18962"/>
    </source>
</evidence>
<name>A0A135W187_9FLAO</name>
<dbReference type="EMBL" id="LPUR01000020">
    <property type="protein sequence ID" value="KXH78680.1"/>
    <property type="molecule type" value="Genomic_DNA"/>
</dbReference>
<accession>A0A135W187</accession>
<evidence type="ECO:0000256" key="2">
    <source>
        <dbReference type="SAM" id="SignalP"/>
    </source>
</evidence>
<comment type="caution">
    <text evidence="4">The sequence shown here is derived from an EMBL/GenBank/DDBJ whole genome shotgun (WGS) entry which is preliminary data.</text>
</comment>
<dbReference type="Pfam" id="PF18962">
    <property type="entry name" value="Por_Secre_tail"/>
    <property type="match status" value="1"/>
</dbReference>
<evidence type="ECO:0000313" key="5">
    <source>
        <dbReference type="Proteomes" id="UP000070513"/>
    </source>
</evidence>
<reference evidence="4 5" key="2">
    <citation type="journal article" date="2016" name="Genome Announc.">
        <title>Draft Genome Sequence of a Biocontrol Rhizobacterium, Chryseobacterium kwangjuense Strain KJ1R5, Isolated from Pepper (Capsicum annuum).</title>
        <authorList>
            <person name="Jeong J.J."/>
            <person name="Park H."/>
            <person name="Park B.H."/>
            <person name="Mannaa M."/>
            <person name="Sang M.K."/>
            <person name="Choi I.G."/>
            <person name="Kim K.D."/>
        </authorList>
    </citation>
    <scope>NUCLEOTIDE SEQUENCE [LARGE SCALE GENOMIC DNA]</scope>
    <source>
        <strain evidence="4 5">KJ1R5</strain>
    </source>
</reference>
<dbReference type="Proteomes" id="UP000070513">
    <property type="component" value="Unassembled WGS sequence"/>
</dbReference>
<dbReference type="NCBIfam" id="TIGR04183">
    <property type="entry name" value="Por_Secre_tail"/>
    <property type="match status" value="1"/>
</dbReference>
<dbReference type="PANTHER" id="PTHR42754:SF1">
    <property type="entry name" value="LIPOPROTEIN"/>
    <property type="match status" value="1"/>
</dbReference>
<proteinExistence type="predicted"/>
<dbReference type="AlphaFoldDB" id="A0A135W187"/>
<feature type="domain" description="Secretion system C-terminal sorting" evidence="3">
    <location>
        <begin position="442"/>
        <end position="512"/>
    </location>
</feature>
<protein>
    <recommendedName>
        <fullName evidence="3">Secretion system C-terminal sorting domain-containing protein</fullName>
    </recommendedName>
</protein>
<gene>
    <name evidence="4" type="ORF">AU378_21325</name>
</gene>
<feature type="signal peptide" evidence="2">
    <location>
        <begin position="1"/>
        <end position="19"/>
    </location>
</feature>
<evidence type="ECO:0000313" key="4">
    <source>
        <dbReference type="EMBL" id="KXH78680.1"/>
    </source>
</evidence>
<dbReference type="OrthoDB" id="9811934at2"/>
<dbReference type="RefSeq" id="WP_062653819.1">
    <property type="nucleotide sequence ID" value="NZ_LPUR01000020.1"/>
</dbReference>
<evidence type="ECO:0000256" key="1">
    <source>
        <dbReference type="ARBA" id="ARBA00022729"/>
    </source>
</evidence>
<dbReference type="SUPFAM" id="SSF50998">
    <property type="entry name" value="Quinoprotein alcohol dehydrogenase-like"/>
    <property type="match status" value="1"/>
</dbReference>
<keyword evidence="1 2" id="KW-0732">Signal</keyword>
<sequence>MKKLFYTLAAIGCSITLYAQTPSIQWQKTLGGSNLEGARSIKQTTDGGYIVAGHASSTDEDVTGNHSGGQPYMTDFWIVKLNSSGGIQWQKSLGGSSIEEANSIQQTNDGGYIVAGAAASSNGDVTGTHGSFDYWVIKLDASGNIQWKKNYGGSIVEHAQSIQQTTDNGYIITGYTNSVNGDITTAYGEEDFWIVKIDQNGNLQWQKSYGGSSKDYAYSIRQTAEGGYIAVGSTNSIIGGISYSNCLILKLNSSGNLEWQKSIGGSHDDTATDIRQTPDGGYIVLGNSNSTDGDAAGNFTSPNIWLFKLNSTGTTIQWKKFLGGAGHDWGASLEITSDGNFLIGGTTQNPTDFNDDFYVAKLDSNGSILWEKSLGGSALDQMSSAIETVDGGFILAGKTESNDGDVSGNHSDGFSDFWIVKLAPVTTLATQEAKHNTSTSFYPNPAKDFITLNKLPKGSTVSISDTSGRKVFQEKLSAENSRIKTDGLLNGTYIMTVTNDSGKIILSDKLIIRR</sequence>
<organism evidence="4 5">
    <name type="scientific">Chryseobacterium kwangjuense</name>
    <dbReference type="NCBI Taxonomy" id="267125"/>
    <lineage>
        <taxon>Bacteria</taxon>
        <taxon>Pseudomonadati</taxon>
        <taxon>Bacteroidota</taxon>
        <taxon>Flavobacteriia</taxon>
        <taxon>Flavobacteriales</taxon>
        <taxon>Weeksellaceae</taxon>
        <taxon>Chryseobacterium group</taxon>
        <taxon>Chryseobacterium</taxon>
    </lineage>
</organism>
<dbReference type="InterPro" id="IPR026444">
    <property type="entry name" value="Secre_tail"/>
</dbReference>
<reference evidence="5" key="1">
    <citation type="submission" date="2015-12" db="EMBL/GenBank/DDBJ databases">
        <title>Genome sequence of a biocontrol rhizobacterium Chryseobacterium kwangjuense strain KJ1R5 isolated from pepper (Capsicum annuum L.).</title>
        <authorList>
            <person name="Jeong J.-J."/>
            <person name="Park H."/>
            <person name="Mannaa M."/>
            <person name="Sang M.K."/>
            <person name="Choi I.-G."/>
            <person name="Kim K.D."/>
        </authorList>
    </citation>
    <scope>NUCLEOTIDE SEQUENCE [LARGE SCALE GENOMIC DNA]</scope>
    <source>
        <strain evidence="5">KJ1R5</strain>
    </source>
</reference>
<dbReference type="PANTHER" id="PTHR42754">
    <property type="entry name" value="ENDOGLUCANASE"/>
    <property type="match status" value="1"/>
</dbReference>
<dbReference type="InterPro" id="IPR011047">
    <property type="entry name" value="Quinoprotein_ADH-like_sf"/>
</dbReference>